<dbReference type="Proteomes" id="UP000198582">
    <property type="component" value="Unassembled WGS sequence"/>
</dbReference>
<sequence length="104" mass="11072">MTNGFSVDVQALGKVAKAYQDASDQWVRLLKDLEGWHLGNGDLGVIGRQANVIGDYNTAVQTIIGKVQTSVTNLQAASKGLDAAAEHYQSIEDASTDGLNKMAH</sequence>
<name>A0A1H8Y4D9_9PSEU</name>
<organism evidence="1 2">
    <name type="scientific">Amycolatopsis saalfeldensis</name>
    <dbReference type="NCBI Taxonomy" id="394193"/>
    <lineage>
        <taxon>Bacteria</taxon>
        <taxon>Bacillati</taxon>
        <taxon>Actinomycetota</taxon>
        <taxon>Actinomycetes</taxon>
        <taxon>Pseudonocardiales</taxon>
        <taxon>Pseudonocardiaceae</taxon>
        <taxon>Amycolatopsis</taxon>
    </lineage>
</organism>
<protein>
    <recommendedName>
        <fullName evidence="3">Excreted virulence factor EspC, type VII ESX diderm</fullName>
    </recommendedName>
</protein>
<dbReference type="AlphaFoldDB" id="A0A1H8Y4D9"/>
<accession>A0A1H8Y4D9</accession>
<reference evidence="1 2" key="1">
    <citation type="submission" date="2016-10" db="EMBL/GenBank/DDBJ databases">
        <authorList>
            <person name="de Groot N.N."/>
        </authorList>
    </citation>
    <scope>NUCLEOTIDE SEQUENCE [LARGE SCALE GENOMIC DNA]</scope>
    <source>
        <strain evidence="1 2">DSM 44993</strain>
    </source>
</reference>
<proteinExistence type="predicted"/>
<dbReference type="EMBL" id="FOEF01000011">
    <property type="protein sequence ID" value="SEP47124.1"/>
    <property type="molecule type" value="Genomic_DNA"/>
</dbReference>
<dbReference type="OrthoDB" id="3632462at2"/>
<gene>
    <name evidence="1" type="ORF">SAMN04489732_11143</name>
</gene>
<keyword evidence="2" id="KW-1185">Reference proteome</keyword>
<evidence type="ECO:0000313" key="2">
    <source>
        <dbReference type="Proteomes" id="UP000198582"/>
    </source>
</evidence>
<dbReference type="RefSeq" id="WP_091619972.1">
    <property type="nucleotide sequence ID" value="NZ_FOEF01000011.1"/>
</dbReference>
<evidence type="ECO:0000313" key="1">
    <source>
        <dbReference type="EMBL" id="SEP47124.1"/>
    </source>
</evidence>
<dbReference type="STRING" id="394193.SAMN04489732_11143"/>
<evidence type="ECO:0008006" key="3">
    <source>
        <dbReference type="Google" id="ProtNLM"/>
    </source>
</evidence>